<comment type="caution">
    <text evidence="1">The sequence shown here is derived from an EMBL/GenBank/DDBJ whole genome shotgun (WGS) entry which is preliminary data.</text>
</comment>
<dbReference type="AlphaFoldDB" id="A0ABD2Y6M1"/>
<evidence type="ECO:0000313" key="1">
    <source>
        <dbReference type="EMBL" id="KAL3503142.1"/>
    </source>
</evidence>
<dbReference type="EMBL" id="JBJUIK010000015">
    <property type="protein sequence ID" value="KAL3503142.1"/>
    <property type="molecule type" value="Genomic_DNA"/>
</dbReference>
<keyword evidence="2" id="KW-1185">Reference proteome</keyword>
<dbReference type="Proteomes" id="UP001630127">
    <property type="component" value="Unassembled WGS sequence"/>
</dbReference>
<evidence type="ECO:0000313" key="2">
    <source>
        <dbReference type="Proteomes" id="UP001630127"/>
    </source>
</evidence>
<sequence>MCDEFLLEGLDDPERLTSEVLEDDYVGQASPLAVSGKFPEQPVLKPQSGGESWMNELGASLCLNEMEDIPQCSEMYLDALEVLKDDGERDCFICLPPEP</sequence>
<gene>
    <name evidence="1" type="ORF">ACH5RR_037591</name>
</gene>
<proteinExistence type="predicted"/>
<protein>
    <submittedName>
        <fullName evidence="1">Uncharacterized protein</fullName>
    </submittedName>
</protein>
<accession>A0ABD2Y6M1</accession>
<organism evidence="1 2">
    <name type="scientific">Cinchona calisaya</name>
    <dbReference type="NCBI Taxonomy" id="153742"/>
    <lineage>
        <taxon>Eukaryota</taxon>
        <taxon>Viridiplantae</taxon>
        <taxon>Streptophyta</taxon>
        <taxon>Embryophyta</taxon>
        <taxon>Tracheophyta</taxon>
        <taxon>Spermatophyta</taxon>
        <taxon>Magnoliopsida</taxon>
        <taxon>eudicotyledons</taxon>
        <taxon>Gunneridae</taxon>
        <taxon>Pentapetalae</taxon>
        <taxon>asterids</taxon>
        <taxon>lamiids</taxon>
        <taxon>Gentianales</taxon>
        <taxon>Rubiaceae</taxon>
        <taxon>Cinchonoideae</taxon>
        <taxon>Cinchoneae</taxon>
        <taxon>Cinchona</taxon>
    </lineage>
</organism>
<name>A0ABD2Y6M1_9GENT</name>
<reference evidence="1 2" key="1">
    <citation type="submission" date="2024-11" db="EMBL/GenBank/DDBJ databases">
        <title>A near-complete genome assembly of Cinchona calisaya.</title>
        <authorList>
            <person name="Lian D.C."/>
            <person name="Zhao X.W."/>
            <person name="Wei L."/>
        </authorList>
    </citation>
    <scope>NUCLEOTIDE SEQUENCE [LARGE SCALE GENOMIC DNA]</scope>
    <source>
        <tissue evidence="1">Nenye</tissue>
    </source>
</reference>